<keyword evidence="10" id="KW-0943">RNA-mediated gene silencing</keyword>
<dbReference type="InterPro" id="IPR040168">
    <property type="entry name" value="Not2/3/5"/>
</dbReference>
<evidence type="ECO:0000256" key="13">
    <source>
        <dbReference type="ARBA" id="ARBA00064045"/>
    </source>
</evidence>
<dbReference type="InterPro" id="IPR007282">
    <property type="entry name" value="NOT2/3/5_C"/>
</dbReference>
<sequence>MGSLGGTVARSIESRGIVSGPSVGNLVSSGGGSSGGHSLAALSSAVAATHNTNSLFMANSIQATAATQQRAVVNEMLRHMQGLGNRGLSQFVGRPYGSGGGSSMMGLHSNFGGDSAPPPLDLSEFPSLSSRNTDSSQPNPMAGRQPYDLGYNAQSETEINDAARVYEENELQIVMGAQPYMFEPEYGADEHVLAEPEDQQEDLALLQNMDCGVDIHLTGFMGRLVLLLLLPKATLPDVDESLALGMVKQPTPETSEFTMSSEDFPALPGSQANPTGKSKVTNIPGGMVTDQFGMVGLLTFIRAAETDHNLVSLALGSDLTTLGLNLNSPENLYPNFAGPWAETPCRPQDIDYHVPQEYLTNQQIRGKLAPVKFDRYGEDLLFYMFYSNAGDVLQILAAAELYNRDWRYHKDERVWITRAPGMAPVDKGPNYERGTYFYFDAQNWRKVPKEFHLEYDKLEERPHIPSHSHTSSSL</sequence>
<dbReference type="OrthoDB" id="25391at2759"/>
<dbReference type="Proteomes" id="UP000770661">
    <property type="component" value="Unassembled WGS sequence"/>
</dbReference>
<evidence type="ECO:0000256" key="5">
    <source>
        <dbReference type="ARBA" id="ARBA00022490"/>
    </source>
</evidence>
<organism evidence="18 19">
    <name type="scientific">Chionoecetes opilio</name>
    <name type="common">Atlantic snow crab</name>
    <name type="synonym">Cancer opilio</name>
    <dbReference type="NCBI Taxonomy" id="41210"/>
    <lineage>
        <taxon>Eukaryota</taxon>
        <taxon>Metazoa</taxon>
        <taxon>Ecdysozoa</taxon>
        <taxon>Arthropoda</taxon>
        <taxon>Crustacea</taxon>
        <taxon>Multicrustacea</taxon>
        <taxon>Malacostraca</taxon>
        <taxon>Eumalacostraca</taxon>
        <taxon>Eucarida</taxon>
        <taxon>Decapoda</taxon>
        <taxon>Pleocyemata</taxon>
        <taxon>Brachyura</taxon>
        <taxon>Eubrachyura</taxon>
        <taxon>Majoidea</taxon>
        <taxon>Majidae</taxon>
        <taxon>Chionoecetes</taxon>
    </lineage>
</organism>
<evidence type="ECO:0000256" key="15">
    <source>
        <dbReference type="ARBA" id="ARBA00083550"/>
    </source>
</evidence>
<evidence type="ECO:0000256" key="2">
    <source>
        <dbReference type="ARBA" id="ARBA00004496"/>
    </source>
</evidence>
<dbReference type="EMBL" id="JACEEZ010007644">
    <property type="protein sequence ID" value="KAG0723858.1"/>
    <property type="molecule type" value="Genomic_DNA"/>
</dbReference>
<dbReference type="Pfam" id="PF04153">
    <property type="entry name" value="NOT2_3_5_C"/>
    <property type="match status" value="1"/>
</dbReference>
<evidence type="ECO:0000259" key="17">
    <source>
        <dbReference type="Pfam" id="PF04153"/>
    </source>
</evidence>
<evidence type="ECO:0000256" key="1">
    <source>
        <dbReference type="ARBA" id="ARBA00004123"/>
    </source>
</evidence>
<dbReference type="FunFam" id="2.30.30.1020:FF:000001">
    <property type="entry name" value="Putative CCR4-NOT transcription complex subunit 2"/>
    <property type="match status" value="1"/>
</dbReference>
<reference evidence="18" key="1">
    <citation type="submission" date="2020-07" db="EMBL/GenBank/DDBJ databases">
        <title>The High-quality genome of the commercially important snow crab, Chionoecetes opilio.</title>
        <authorList>
            <person name="Jeong J.-H."/>
            <person name="Ryu S."/>
        </authorList>
    </citation>
    <scope>NUCLEOTIDE SEQUENCE</scope>
    <source>
        <strain evidence="18">MADBK_172401_WGS</strain>
        <tissue evidence="18">Digestive gland</tissue>
    </source>
</reference>
<evidence type="ECO:0000256" key="4">
    <source>
        <dbReference type="ARBA" id="ARBA00022473"/>
    </source>
</evidence>
<keyword evidence="6" id="KW-0678">Repressor</keyword>
<feature type="domain" description="NOT2/NOT3/NOT5 C-terminal" evidence="17">
    <location>
        <begin position="334"/>
        <end position="458"/>
    </location>
</feature>
<keyword evidence="5" id="KW-0963">Cytoplasm</keyword>
<dbReference type="GO" id="GO:0006355">
    <property type="term" value="P:regulation of DNA-templated transcription"/>
    <property type="evidence" value="ECO:0007669"/>
    <property type="project" value="InterPro"/>
</dbReference>
<dbReference type="GO" id="GO:0005829">
    <property type="term" value="C:cytosol"/>
    <property type="evidence" value="ECO:0007669"/>
    <property type="project" value="UniProtKB-ARBA"/>
</dbReference>
<keyword evidence="7" id="KW-0597">Phosphoprotein</keyword>
<keyword evidence="4" id="KW-0217">Developmental protein</keyword>
<protein>
    <recommendedName>
        <fullName evidence="14">CCR4-NOT transcription complex subunit 2</fullName>
    </recommendedName>
    <alternativeName>
        <fullName evidence="15">CCR4-associated factor 2</fullName>
    </alternativeName>
</protein>
<dbReference type="GO" id="GO:2000036">
    <property type="term" value="P:regulation of stem cell population maintenance"/>
    <property type="evidence" value="ECO:0007669"/>
    <property type="project" value="UniProtKB-ARBA"/>
</dbReference>
<evidence type="ECO:0000256" key="7">
    <source>
        <dbReference type="ARBA" id="ARBA00022553"/>
    </source>
</evidence>
<evidence type="ECO:0000256" key="12">
    <source>
        <dbReference type="ARBA" id="ARBA00023242"/>
    </source>
</evidence>
<evidence type="ECO:0000256" key="16">
    <source>
        <dbReference type="SAM" id="MobiDB-lite"/>
    </source>
</evidence>
<evidence type="ECO:0000256" key="9">
    <source>
        <dbReference type="ARBA" id="ARBA00023015"/>
    </source>
</evidence>
<evidence type="ECO:0000256" key="14">
    <source>
        <dbReference type="ARBA" id="ARBA00071434"/>
    </source>
</evidence>
<keyword evidence="12" id="KW-0539">Nucleus</keyword>
<evidence type="ECO:0000256" key="10">
    <source>
        <dbReference type="ARBA" id="ARBA00023158"/>
    </source>
</evidence>
<evidence type="ECO:0000256" key="11">
    <source>
        <dbReference type="ARBA" id="ARBA00023163"/>
    </source>
</evidence>
<keyword evidence="19" id="KW-1185">Reference proteome</keyword>
<evidence type="ECO:0000256" key="3">
    <source>
        <dbReference type="ARBA" id="ARBA00007682"/>
    </source>
</evidence>
<evidence type="ECO:0000256" key="6">
    <source>
        <dbReference type="ARBA" id="ARBA00022491"/>
    </source>
</evidence>
<gene>
    <name evidence="18" type="primary">CNOT2</name>
    <name evidence="18" type="ORF">GWK47_041824</name>
</gene>
<evidence type="ECO:0000256" key="8">
    <source>
        <dbReference type="ARBA" id="ARBA00022845"/>
    </source>
</evidence>
<comment type="subunit">
    <text evidence="13">Component of the CCR4-NOT complex; distinct complexes seem to exist that differ in the participation of probably mutually exclusive catalytic subunits. In the complex interacts directly with CNOT3. Interacts with NCOR1, NCOR2. HDAC3 and GPS2.</text>
</comment>
<dbReference type="PANTHER" id="PTHR23326">
    <property type="entry name" value="CCR4 NOT-RELATED"/>
    <property type="match status" value="1"/>
</dbReference>
<dbReference type="Gene3D" id="2.30.30.1020">
    <property type="entry name" value="CCR4-NOT complex subunit 2/3/5, C-terminal domain"/>
    <property type="match status" value="1"/>
</dbReference>
<proteinExistence type="inferred from homology"/>
<dbReference type="GO" id="GO:0031047">
    <property type="term" value="P:regulatory ncRNA-mediated gene silencing"/>
    <property type="evidence" value="ECO:0007669"/>
    <property type="project" value="UniProtKB-KW"/>
</dbReference>
<comment type="similarity">
    <text evidence="3">Belongs to the CNOT2/3/5 family.</text>
</comment>
<feature type="region of interest" description="Disordered" evidence="16">
    <location>
        <begin position="110"/>
        <end position="146"/>
    </location>
</feature>
<dbReference type="AlphaFoldDB" id="A0A8J5CK32"/>
<dbReference type="GO" id="GO:0006417">
    <property type="term" value="P:regulation of translation"/>
    <property type="evidence" value="ECO:0007669"/>
    <property type="project" value="UniProtKB-KW"/>
</dbReference>
<evidence type="ECO:0000313" key="18">
    <source>
        <dbReference type="EMBL" id="KAG0723858.1"/>
    </source>
</evidence>
<keyword evidence="8" id="KW-0810">Translation regulation</keyword>
<dbReference type="GO" id="GO:0030015">
    <property type="term" value="C:CCR4-NOT core complex"/>
    <property type="evidence" value="ECO:0007669"/>
    <property type="project" value="InterPro"/>
</dbReference>
<dbReference type="InterPro" id="IPR038635">
    <property type="entry name" value="CCR4-NOT_su2/3/5_C_sf"/>
</dbReference>
<evidence type="ECO:0000313" key="19">
    <source>
        <dbReference type="Proteomes" id="UP000770661"/>
    </source>
</evidence>
<accession>A0A8J5CK32</accession>
<name>A0A8J5CK32_CHIOP</name>
<comment type="caution">
    <text evidence="18">The sequence shown here is derived from an EMBL/GenBank/DDBJ whole genome shotgun (WGS) entry which is preliminary data.</text>
</comment>
<feature type="compositionally biased region" description="Polar residues" evidence="16">
    <location>
        <begin position="126"/>
        <end position="139"/>
    </location>
</feature>
<dbReference type="GO" id="GO:0005634">
    <property type="term" value="C:nucleus"/>
    <property type="evidence" value="ECO:0007669"/>
    <property type="project" value="UniProtKB-SubCell"/>
</dbReference>
<comment type="subcellular location">
    <subcellularLocation>
        <location evidence="2">Cytoplasm</location>
    </subcellularLocation>
    <subcellularLocation>
        <location evidence="1">Nucleus</location>
    </subcellularLocation>
</comment>
<keyword evidence="9" id="KW-0805">Transcription regulation</keyword>
<feature type="region of interest" description="Disordered" evidence="16">
    <location>
        <begin position="253"/>
        <end position="280"/>
    </location>
</feature>
<keyword evidence="11" id="KW-0804">Transcription</keyword>
<feature type="compositionally biased region" description="Polar residues" evidence="16">
    <location>
        <begin position="270"/>
        <end position="280"/>
    </location>
</feature>